<accession>A0A816NTJ5</accession>
<dbReference type="EMBL" id="CAJNRE010004901">
    <property type="protein sequence ID" value="CAF2039856.1"/>
    <property type="molecule type" value="Genomic_DNA"/>
</dbReference>
<sequence>MDWLTGFGIFIVIILAIILGVIVACMLGGQHCTLSIQKRQQNHELTQIQQEQEKKQQKKLSSRLKRTLKSTSKSEQPVEPVEDVKTLELTFKLGGKTKKSEPSTPGNDASVVLLPQIRVTHAEIDERQKKYDALRKKYNI</sequence>
<dbReference type="AlphaFoldDB" id="A0A816NTJ5"/>
<evidence type="ECO:0000313" key="6">
    <source>
        <dbReference type="EMBL" id="CAF3807496.1"/>
    </source>
</evidence>
<dbReference type="EMBL" id="CAJOBI010051547">
    <property type="protein sequence ID" value="CAF4374285.1"/>
    <property type="molecule type" value="Genomic_DNA"/>
</dbReference>
<dbReference type="EMBL" id="CAJOBH010000640">
    <property type="protein sequence ID" value="CAF3807496.1"/>
    <property type="molecule type" value="Genomic_DNA"/>
</dbReference>
<evidence type="ECO:0000313" key="3">
    <source>
        <dbReference type="EMBL" id="CAF1297704.1"/>
    </source>
</evidence>
<dbReference type="OrthoDB" id="10053370at2759"/>
<evidence type="ECO:0000313" key="7">
    <source>
        <dbReference type="EMBL" id="CAF4291964.1"/>
    </source>
</evidence>
<dbReference type="EMBL" id="CAJNOW010001283">
    <property type="protein sequence ID" value="CAF1312536.1"/>
    <property type="molecule type" value="Genomic_DNA"/>
</dbReference>
<name>A0A816NTJ5_9BILA</name>
<dbReference type="Proteomes" id="UP000681720">
    <property type="component" value="Unassembled WGS sequence"/>
</dbReference>
<evidence type="ECO:0000256" key="2">
    <source>
        <dbReference type="SAM" id="Phobius"/>
    </source>
</evidence>
<keyword evidence="2" id="KW-0812">Transmembrane</keyword>
<dbReference type="Proteomes" id="UP000663855">
    <property type="component" value="Unassembled WGS sequence"/>
</dbReference>
<proteinExistence type="predicted"/>
<reference evidence="5" key="1">
    <citation type="submission" date="2021-02" db="EMBL/GenBank/DDBJ databases">
        <authorList>
            <person name="Nowell W R."/>
        </authorList>
    </citation>
    <scope>NUCLEOTIDE SEQUENCE</scope>
</reference>
<evidence type="ECO:0000313" key="9">
    <source>
        <dbReference type="Proteomes" id="UP000663824"/>
    </source>
</evidence>
<protein>
    <submittedName>
        <fullName evidence="5">Uncharacterized protein</fullName>
    </submittedName>
</protein>
<feature type="compositionally biased region" description="Basic residues" evidence="1">
    <location>
        <begin position="56"/>
        <end position="68"/>
    </location>
</feature>
<dbReference type="EMBL" id="CAJNOV010007776">
    <property type="protein sequence ID" value="CAF1297704.1"/>
    <property type="molecule type" value="Genomic_DNA"/>
</dbReference>
<comment type="caution">
    <text evidence="5">The sequence shown here is derived from an EMBL/GenBank/DDBJ whole genome shotgun (WGS) entry which is preliminary data.</text>
</comment>
<feature type="region of interest" description="Disordered" evidence="1">
    <location>
        <begin position="47"/>
        <end position="81"/>
    </location>
</feature>
<feature type="transmembrane region" description="Helical" evidence="2">
    <location>
        <begin position="6"/>
        <end position="29"/>
    </location>
</feature>
<organism evidence="5 9">
    <name type="scientific">Rotaria magnacalcarata</name>
    <dbReference type="NCBI Taxonomy" id="392030"/>
    <lineage>
        <taxon>Eukaryota</taxon>
        <taxon>Metazoa</taxon>
        <taxon>Spiralia</taxon>
        <taxon>Gnathifera</taxon>
        <taxon>Rotifera</taxon>
        <taxon>Eurotatoria</taxon>
        <taxon>Bdelloidea</taxon>
        <taxon>Philodinida</taxon>
        <taxon>Philodinidae</taxon>
        <taxon>Rotaria</taxon>
    </lineage>
</organism>
<dbReference type="EMBL" id="CAJOBJ010034464">
    <property type="protein sequence ID" value="CAF4291964.1"/>
    <property type="molecule type" value="Genomic_DNA"/>
</dbReference>
<dbReference type="Proteomes" id="UP000676336">
    <property type="component" value="Unassembled WGS sequence"/>
</dbReference>
<keyword evidence="2" id="KW-0472">Membrane</keyword>
<keyword evidence="2" id="KW-1133">Transmembrane helix</keyword>
<gene>
    <name evidence="6" type="ORF">BYL167_LOCUS3348</name>
    <name evidence="3" type="ORF">CJN711_LOCUS16761</name>
    <name evidence="7" type="ORF">GIL414_LOCUS25447</name>
    <name evidence="4" type="ORF">KQP761_LOCUS5329</name>
    <name evidence="5" type="ORF">MBJ925_LOCUS11209</name>
    <name evidence="8" type="ORF">SMN809_LOCUS29280</name>
</gene>
<evidence type="ECO:0000256" key="1">
    <source>
        <dbReference type="SAM" id="MobiDB-lite"/>
    </source>
</evidence>
<evidence type="ECO:0000313" key="4">
    <source>
        <dbReference type="EMBL" id="CAF1312536.1"/>
    </source>
</evidence>
<evidence type="ECO:0000313" key="8">
    <source>
        <dbReference type="EMBL" id="CAF4374285.1"/>
    </source>
</evidence>
<dbReference type="Proteomes" id="UP000663834">
    <property type="component" value="Unassembled WGS sequence"/>
</dbReference>
<evidence type="ECO:0000313" key="5">
    <source>
        <dbReference type="EMBL" id="CAF2039856.1"/>
    </source>
</evidence>
<dbReference type="Proteomes" id="UP000681967">
    <property type="component" value="Unassembled WGS sequence"/>
</dbReference>
<dbReference type="Proteomes" id="UP000663824">
    <property type="component" value="Unassembled WGS sequence"/>
</dbReference>